<sequence length="314" mass="36132">MSEKNPSSRLELLEEMTETLLELRATVSHVFTNLTTLNVDDKADNVIENFKQNAQHSFHLIEKLSTMQPGVEEMYNHFETIGISRLLQQRSQKVIEEAEVNGELQENLIEKYAVISTQGKRAHSTFLDELKKNFRGLDKNEDIHRLKKQKSETKRSIQSVIDTWTEKAKTFPFKVLVTVLEQSQSSTVGFTVTVSNIMNVKLVVKPGATTNEVQRIVMFGIDEKKNAWEDSSYLVFQRISQLAIGAVDYINRTKGEDSLEYLLDWLASYNDLYSAVCHRCQKHLYLDSQYFKLLPPTLRVYDQAKSYATHPQCV</sequence>
<evidence type="ECO:0000256" key="2">
    <source>
        <dbReference type="ARBA" id="ARBA00008048"/>
    </source>
</evidence>
<accession>A0ABR2X3B6</accession>
<evidence type="ECO:0000256" key="3">
    <source>
        <dbReference type="ARBA" id="ARBA00023015"/>
    </source>
</evidence>
<dbReference type="PANTHER" id="PTHR13130">
    <property type="entry name" value="34 KDA TRANSCRIPTIONAL CO-ACTIVATOR-RELATED"/>
    <property type="match status" value="1"/>
</dbReference>
<proteinExistence type="inferred from homology"/>
<comment type="caution">
    <text evidence="6">The sequence shown here is derived from an EMBL/GenBank/DDBJ whole genome shotgun (WGS) entry which is preliminary data.</text>
</comment>
<comment type="similarity">
    <text evidence="2">Belongs to the Mediator complex subunit 27 family.</text>
</comment>
<keyword evidence="3" id="KW-0805">Transcription regulation</keyword>
<dbReference type="Proteomes" id="UP001479436">
    <property type="component" value="Unassembled WGS sequence"/>
</dbReference>
<keyword evidence="7" id="KW-1185">Reference proteome</keyword>
<dbReference type="Pfam" id="PF11571">
    <property type="entry name" value="Med27"/>
    <property type="match status" value="1"/>
</dbReference>
<name>A0ABR2X3B6_9FUNG</name>
<keyword evidence="5" id="KW-0539">Nucleus</keyword>
<evidence type="ECO:0000313" key="6">
    <source>
        <dbReference type="EMBL" id="KAK9768280.1"/>
    </source>
</evidence>
<evidence type="ECO:0000256" key="1">
    <source>
        <dbReference type="ARBA" id="ARBA00004123"/>
    </source>
</evidence>
<evidence type="ECO:0000256" key="4">
    <source>
        <dbReference type="ARBA" id="ARBA00023163"/>
    </source>
</evidence>
<dbReference type="PANTHER" id="PTHR13130:SF4">
    <property type="entry name" value="MEDIATOR OF RNA POLYMERASE II TRANSCRIPTION SUBUNIT 27"/>
    <property type="match status" value="1"/>
</dbReference>
<evidence type="ECO:0000256" key="5">
    <source>
        <dbReference type="ARBA" id="ARBA00023242"/>
    </source>
</evidence>
<comment type="subcellular location">
    <subcellularLocation>
        <location evidence="1">Nucleus</location>
    </subcellularLocation>
</comment>
<dbReference type="InterPro" id="IPR021627">
    <property type="entry name" value="Mediator_Med27"/>
</dbReference>
<reference evidence="6 7" key="1">
    <citation type="submission" date="2023-04" db="EMBL/GenBank/DDBJ databases">
        <title>Genome of Basidiobolus ranarum AG-B5.</title>
        <authorList>
            <person name="Stajich J.E."/>
            <person name="Carter-House D."/>
            <person name="Gryganskyi A."/>
        </authorList>
    </citation>
    <scope>NUCLEOTIDE SEQUENCE [LARGE SCALE GENOMIC DNA]</scope>
    <source>
        <strain evidence="6 7">AG-B5</strain>
    </source>
</reference>
<gene>
    <name evidence="6" type="primary">MED27</name>
    <name evidence="6" type="ORF">K7432_001195</name>
</gene>
<protein>
    <submittedName>
        <fullName evidence="6">Mediator of RNA polymerase II transcription subunit 27</fullName>
    </submittedName>
</protein>
<evidence type="ECO:0000313" key="7">
    <source>
        <dbReference type="Proteomes" id="UP001479436"/>
    </source>
</evidence>
<keyword evidence="4" id="KW-0804">Transcription</keyword>
<organism evidence="6 7">
    <name type="scientific">Basidiobolus ranarum</name>
    <dbReference type="NCBI Taxonomy" id="34480"/>
    <lineage>
        <taxon>Eukaryota</taxon>
        <taxon>Fungi</taxon>
        <taxon>Fungi incertae sedis</taxon>
        <taxon>Zoopagomycota</taxon>
        <taxon>Entomophthoromycotina</taxon>
        <taxon>Basidiobolomycetes</taxon>
        <taxon>Basidiobolales</taxon>
        <taxon>Basidiobolaceae</taxon>
        <taxon>Basidiobolus</taxon>
    </lineage>
</organism>
<dbReference type="EMBL" id="JASJQH010000025">
    <property type="protein sequence ID" value="KAK9768280.1"/>
    <property type="molecule type" value="Genomic_DNA"/>
</dbReference>